<dbReference type="Pfam" id="PF13145">
    <property type="entry name" value="Rotamase_2"/>
    <property type="match status" value="1"/>
</dbReference>
<dbReference type="PANTHER" id="PTHR47529">
    <property type="entry name" value="PEPTIDYL-PROLYL CIS-TRANS ISOMERASE D"/>
    <property type="match status" value="1"/>
</dbReference>
<dbReference type="InterPro" id="IPR000297">
    <property type="entry name" value="PPIase_PpiC"/>
</dbReference>
<evidence type="ECO:0000313" key="11">
    <source>
        <dbReference type="Proteomes" id="UP000284547"/>
    </source>
</evidence>
<keyword evidence="5 8" id="KW-0472">Membrane</keyword>
<dbReference type="SUPFAM" id="SSF109998">
    <property type="entry name" value="Triger factor/SurA peptide-binding domain-like"/>
    <property type="match status" value="1"/>
</dbReference>
<gene>
    <name evidence="10" type="ORF">D1012_10975</name>
</gene>
<evidence type="ECO:0000313" key="10">
    <source>
        <dbReference type="EMBL" id="RGP37178.1"/>
    </source>
</evidence>
<dbReference type="PANTHER" id="PTHR47529:SF1">
    <property type="entry name" value="PERIPLASMIC CHAPERONE PPID"/>
    <property type="match status" value="1"/>
</dbReference>
<dbReference type="AlphaFoldDB" id="A0A411Z285"/>
<keyword evidence="6" id="KW-0143">Chaperone</keyword>
<dbReference type="SUPFAM" id="SSF54534">
    <property type="entry name" value="FKBP-like"/>
    <property type="match status" value="1"/>
</dbReference>
<keyword evidence="2" id="KW-1003">Cell membrane</keyword>
<keyword evidence="11" id="KW-1185">Reference proteome</keyword>
<keyword evidence="4 8" id="KW-1133">Transmembrane helix</keyword>
<organism evidence="10 11">
    <name type="scientific">Pseudotabrizicola alkalilacus</name>
    <dbReference type="NCBI Taxonomy" id="2305252"/>
    <lineage>
        <taxon>Bacteria</taxon>
        <taxon>Pseudomonadati</taxon>
        <taxon>Pseudomonadota</taxon>
        <taxon>Alphaproteobacteria</taxon>
        <taxon>Rhodobacterales</taxon>
        <taxon>Paracoccaceae</taxon>
        <taxon>Pseudotabrizicola</taxon>
    </lineage>
</organism>
<accession>A0A411Z285</accession>
<feature type="domain" description="PpiC" evidence="9">
    <location>
        <begin position="253"/>
        <end position="371"/>
    </location>
</feature>
<protein>
    <submittedName>
        <fullName evidence="10">Peptidylprolyl isomerase</fullName>
    </submittedName>
</protein>
<dbReference type="GO" id="GO:0005886">
    <property type="term" value="C:plasma membrane"/>
    <property type="evidence" value="ECO:0007669"/>
    <property type="project" value="UniProtKB-SubCell"/>
</dbReference>
<dbReference type="GO" id="GO:0003755">
    <property type="term" value="F:peptidyl-prolyl cis-trans isomerase activity"/>
    <property type="evidence" value="ECO:0007669"/>
    <property type="project" value="InterPro"/>
</dbReference>
<evidence type="ECO:0000256" key="6">
    <source>
        <dbReference type="ARBA" id="ARBA00023186"/>
    </source>
</evidence>
<evidence type="ECO:0000256" key="2">
    <source>
        <dbReference type="ARBA" id="ARBA00022475"/>
    </source>
</evidence>
<comment type="caution">
    <text evidence="10">The sequence shown here is derived from an EMBL/GenBank/DDBJ whole genome shotgun (WGS) entry which is preliminary data.</text>
</comment>
<evidence type="ECO:0000256" key="7">
    <source>
        <dbReference type="ARBA" id="ARBA00038408"/>
    </source>
</evidence>
<comment type="subcellular location">
    <subcellularLocation>
        <location evidence="1">Cell membrane</location>
        <topology evidence="1">Single-pass type II membrane protein</topology>
    </subcellularLocation>
</comment>
<sequence length="623" mass="66035">MMARDSDDTPRKKGKGSQIVVWVLMAMLVVGLGGFGVTNFGGGLTSIGRVGDREIDTNSYARALQQELSALSAQFGQNISLSQAQSLGMDRQVLQSLVAQTALDNEAARVRLSVGDAVVAQRITESPAFQGTAGRFDRETYRFTLDRNNLTESAYEASLRADVARQLLTGAVAGGFVAPAPLTDTLYNWVGERRGFSLLQLTVQDLAAPVAEPTEEALAAFYETNIARFTAPEAKRIRYAALLPDAIAADQPVDDETLRRMYDSRIADFVQPERRLVERLIYPSAEAAAEAMTRLEGGEAFETLVAERGLDLEDIDLGDVAQEELGAAGEAVFTLDGPGVVGPFDSTLGPALFRMNAILAAQEISFDDARPDLAIEIQADAARRSIADRVETIDDMLAGGSTLEEVAQDQGMVIDTVDYVASEPAPEGIAAYPAFRTAADRLAEGDFPEAVLLADGGVVALQFVELVPAAPIPFETARDAVVAAYTADATAKALADRAVEVKAAVEGGGSLGAFGIVQRTASIAREGFVESAPPELMTAVFAMAPGDLRVIEGAGFVGLVRLDEVMPAAQDGEEVAALKEAISAQVEQALAQDALQLFSNALTEEAGIFLDQNAINAVHAQFN</sequence>
<evidence type="ECO:0000259" key="9">
    <source>
        <dbReference type="Pfam" id="PF13145"/>
    </source>
</evidence>
<dbReference type="OrthoDB" id="9768393at2"/>
<dbReference type="InterPro" id="IPR027304">
    <property type="entry name" value="Trigger_fact/SurA_dom_sf"/>
</dbReference>
<dbReference type="Gene3D" id="1.10.4030.10">
    <property type="entry name" value="Porin chaperone SurA, peptide-binding domain"/>
    <property type="match status" value="1"/>
</dbReference>
<comment type="similarity">
    <text evidence="7">Belongs to the PpiD chaperone family.</text>
</comment>
<dbReference type="Proteomes" id="UP000284547">
    <property type="component" value="Unassembled WGS sequence"/>
</dbReference>
<evidence type="ECO:0000256" key="1">
    <source>
        <dbReference type="ARBA" id="ARBA00004401"/>
    </source>
</evidence>
<dbReference type="Pfam" id="PF13624">
    <property type="entry name" value="SurA_N_3"/>
    <property type="match status" value="1"/>
</dbReference>
<dbReference type="InterPro" id="IPR052029">
    <property type="entry name" value="PpiD_chaperone"/>
</dbReference>
<feature type="transmembrane region" description="Helical" evidence="8">
    <location>
        <begin position="20"/>
        <end position="40"/>
    </location>
</feature>
<reference evidence="10 11" key="1">
    <citation type="submission" date="2018-08" db="EMBL/GenBank/DDBJ databases">
        <title>Flavobacterium tibetense sp. nov., isolated from a wetland YonghuCo on Tibetan Plateau.</title>
        <authorList>
            <person name="Phurbu D."/>
            <person name="Lu H."/>
            <person name="Xing P."/>
        </authorList>
    </citation>
    <scope>NUCLEOTIDE SEQUENCE [LARGE SCALE GENOMIC DNA]</scope>
    <source>
        <strain evidence="10 11">DJC</strain>
    </source>
</reference>
<proteinExistence type="inferred from homology"/>
<evidence type="ECO:0000256" key="5">
    <source>
        <dbReference type="ARBA" id="ARBA00023136"/>
    </source>
</evidence>
<evidence type="ECO:0000256" key="3">
    <source>
        <dbReference type="ARBA" id="ARBA00022692"/>
    </source>
</evidence>
<keyword evidence="3 8" id="KW-0812">Transmembrane</keyword>
<keyword evidence="10" id="KW-0413">Isomerase</keyword>
<dbReference type="EMBL" id="QWEY01000005">
    <property type="protein sequence ID" value="RGP37178.1"/>
    <property type="molecule type" value="Genomic_DNA"/>
</dbReference>
<evidence type="ECO:0000256" key="4">
    <source>
        <dbReference type="ARBA" id="ARBA00022989"/>
    </source>
</evidence>
<name>A0A411Z285_9RHOB</name>
<evidence type="ECO:0000256" key="8">
    <source>
        <dbReference type="SAM" id="Phobius"/>
    </source>
</evidence>